<evidence type="ECO:0008006" key="3">
    <source>
        <dbReference type="Google" id="ProtNLM"/>
    </source>
</evidence>
<dbReference type="Proteomes" id="UP000789941">
    <property type="component" value="Unassembled WGS sequence"/>
</dbReference>
<dbReference type="AlphaFoldDB" id="A0A5E4LPY9"/>
<sequence length="157" mass="17572">MVDVDYKMAGLTMKYPSDWKVESMSPDAAAFLPPGKEITDLFGEKFMIMNSDVKQFSKMPGLKDKPLTLENIADESIKAMKQQGYQGGVQKNESVKIGGLAAKKMTIEAEMEGTKLKINQYIVLNAEKVYLITYSAKSDEYETFLSAIEKMISSIQF</sequence>
<protein>
    <recommendedName>
        <fullName evidence="3">PsbP C-terminal domain-containing protein</fullName>
    </recommendedName>
</protein>
<reference evidence="1 2" key="1">
    <citation type="submission" date="2019-08" db="EMBL/GenBank/DDBJ databases">
        <authorList>
            <person name="Vazquez-Campos X."/>
        </authorList>
    </citation>
    <scope>NUCLEOTIDE SEQUENCE [LARGE SCALE GENOMIC DNA]</scope>
    <source>
        <strain evidence="1">LFW-283_2</strain>
    </source>
</reference>
<organism evidence="1 2">
    <name type="scientific">Candidatus Bilamarchaeum dharawalense</name>
    <dbReference type="NCBI Taxonomy" id="2885759"/>
    <lineage>
        <taxon>Archaea</taxon>
        <taxon>Candidatus Micrarchaeota</taxon>
        <taxon>Candidatus Micrarchaeia</taxon>
        <taxon>Candidatus Anstonellales</taxon>
        <taxon>Candidatus Bilamarchaeaceae</taxon>
        <taxon>Candidatus Bilamarchaeum</taxon>
    </lineage>
</organism>
<dbReference type="EMBL" id="CABMJJ010000009">
    <property type="protein sequence ID" value="VVC04080.1"/>
    <property type="molecule type" value="Genomic_DNA"/>
</dbReference>
<evidence type="ECO:0000313" key="2">
    <source>
        <dbReference type="Proteomes" id="UP000789941"/>
    </source>
</evidence>
<evidence type="ECO:0000313" key="1">
    <source>
        <dbReference type="EMBL" id="VVC04080.1"/>
    </source>
</evidence>
<gene>
    <name evidence="1" type="ORF">LFW2832_00717</name>
</gene>
<dbReference type="Gene3D" id="3.40.1000.10">
    <property type="entry name" value="Mog1/PsbP, alpha/beta/alpha sandwich"/>
    <property type="match status" value="1"/>
</dbReference>
<accession>A0A5E4LPY9</accession>
<dbReference type="Pfam" id="PF18933">
    <property type="entry name" value="PsbP_2"/>
    <property type="match status" value="1"/>
</dbReference>
<name>A0A5E4LPY9_9ARCH</name>
<proteinExistence type="predicted"/>
<comment type="caution">
    <text evidence="1">The sequence shown here is derived from an EMBL/GenBank/DDBJ whole genome shotgun (WGS) entry which is preliminary data.</text>
</comment>